<proteinExistence type="predicted"/>
<evidence type="ECO:0000313" key="3">
    <source>
        <dbReference type="Proteomes" id="UP000279995"/>
    </source>
</evidence>
<keyword evidence="1" id="KW-0732">Signal</keyword>
<gene>
    <name evidence="2" type="ORF">D9T18_16945</name>
</gene>
<evidence type="ECO:0008006" key="4">
    <source>
        <dbReference type="Google" id="ProtNLM"/>
    </source>
</evidence>
<dbReference type="EMBL" id="CP033066">
    <property type="protein sequence ID" value="AYM88385.1"/>
    <property type="molecule type" value="Genomic_DNA"/>
</dbReference>
<accession>A0AAD0U225</accession>
<feature type="chain" id="PRO_5041988526" description="DUF2846 domain-containing protein" evidence="1">
    <location>
        <begin position="19"/>
        <end position="153"/>
    </location>
</feature>
<sequence length="153" mass="17108">MRYIYFCLLLFLSGCASAPRNALTFDQVQLPQPNEEHSVLVFHRLFTPPAASDMRVSINDKKIVALPNNTFSYIKLPAGNYDLKISWSPLTGVWSNTKQLIIAPNQTKFLQLNSSVYTAIGVELGSSKHDPSNKESAEALLRQCCKYVQATKL</sequence>
<dbReference type="Proteomes" id="UP000279995">
    <property type="component" value="Chromosome II"/>
</dbReference>
<evidence type="ECO:0000256" key="1">
    <source>
        <dbReference type="SAM" id="SignalP"/>
    </source>
</evidence>
<name>A0AAD0U225_9GAMM</name>
<dbReference type="PROSITE" id="PS51257">
    <property type="entry name" value="PROKAR_LIPOPROTEIN"/>
    <property type="match status" value="1"/>
</dbReference>
<protein>
    <recommendedName>
        <fullName evidence="4">DUF2846 domain-containing protein</fullName>
    </recommendedName>
</protein>
<reference evidence="2 3" key="1">
    <citation type="submission" date="2018-10" db="EMBL/GenBank/DDBJ databases">
        <title>Complete Genome Sequence and Transcriptomic Profiles of a Marine Bacterium, Pseudoalteromonas agarivorans Hao 2018.</title>
        <authorList>
            <person name="Hao L."/>
        </authorList>
    </citation>
    <scope>NUCLEOTIDE SEQUENCE [LARGE SCALE GENOMIC DNA]</scope>
    <source>
        <strain evidence="2 3">Hao 2018</strain>
    </source>
</reference>
<feature type="signal peptide" evidence="1">
    <location>
        <begin position="1"/>
        <end position="18"/>
    </location>
</feature>
<organism evidence="2 3">
    <name type="scientific">Pseudoalteromonas agarivorans</name>
    <dbReference type="NCBI Taxonomy" id="176102"/>
    <lineage>
        <taxon>Bacteria</taxon>
        <taxon>Pseudomonadati</taxon>
        <taxon>Pseudomonadota</taxon>
        <taxon>Gammaproteobacteria</taxon>
        <taxon>Alteromonadales</taxon>
        <taxon>Pseudoalteromonadaceae</taxon>
        <taxon>Pseudoalteromonas</taxon>
    </lineage>
</organism>
<evidence type="ECO:0000313" key="2">
    <source>
        <dbReference type="EMBL" id="AYM88385.1"/>
    </source>
</evidence>
<dbReference type="AlphaFoldDB" id="A0AAD0U225"/>